<evidence type="ECO:0000256" key="4">
    <source>
        <dbReference type="PIRSR" id="PIRSR036289-50"/>
    </source>
</evidence>
<evidence type="ECO:0000313" key="9">
    <source>
        <dbReference type="EMBL" id="QUH29947.1"/>
    </source>
</evidence>
<feature type="domain" description="Glycoside hydrolase family 65 C-terminal" evidence="7">
    <location>
        <begin position="694"/>
        <end position="747"/>
    </location>
</feature>
<evidence type="ECO:0000259" key="6">
    <source>
        <dbReference type="Pfam" id="PF03632"/>
    </source>
</evidence>
<name>A0A8J8SCP1_9FIRM</name>
<dbReference type="GO" id="GO:0004553">
    <property type="term" value="F:hydrolase activity, hydrolyzing O-glycosyl compounds"/>
    <property type="evidence" value="ECO:0007669"/>
    <property type="project" value="TreeGrafter"/>
</dbReference>
<dbReference type="EMBL" id="CP058561">
    <property type="protein sequence ID" value="QUH29947.1"/>
    <property type="molecule type" value="Genomic_DNA"/>
</dbReference>
<evidence type="ECO:0000256" key="5">
    <source>
        <dbReference type="PIRSR" id="PIRSR036289-51"/>
    </source>
</evidence>
<dbReference type="PANTHER" id="PTHR11051">
    <property type="entry name" value="GLYCOSYL HYDROLASE-RELATED"/>
    <property type="match status" value="1"/>
</dbReference>
<dbReference type="InterPro" id="IPR017045">
    <property type="entry name" value="Malt_Pase/Glycosyl_Hdrlase"/>
</dbReference>
<dbReference type="InterPro" id="IPR008928">
    <property type="entry name" value="6-hairpin_glycosidase_sf"/>
</dbReference>
<evidence type="ECO:0000256" key="1">
    <source>
        <dbReference type="ARBA" id="ARBA00006768"/>
    </source>
</evidence>
<dbReference type="RefSeq" id="WP_212690189.1">
    <property type="nucleotide sequence ID" value="NZ_CP058561.1"/>
</dbReference>
<dbReference type="SUPFAM" id="SSF74650">
    <property type="entry name" value="Galactose mutarotase-like"/>
    <property type="match status" value="1"/>
</dbReference>
<dbReference type="InterPro" id="IPR005194">
    <property type="entry name" value="Glyco_hydro_65_C"/>
</dbReference>
<dbReference type="Pfam" id="PF03632">
    <property type="entry name" value="Glyco_hydro_65m"/>
    <property type="match status" value="1"/>
</dbReference>
<dbReference type="InterPro" id="IPR011013">
    <property type="entry name" value="Gal_mutarotase_sf_dom"/>
</dbReference>
<gene>
    <name evidence="9" type="ORF">HYG85_13920</name>
</gene>
<dbReference type="Gene3D" id="1.50.10.10">
    <property type="match status" value="1"/>
</dbReference>
<dbReference type="AlphaFoldDB" id="A0A8J8SCP1"/>
<organism evidence="9 10">
    <name type="scientific">Vallitalea guaymasensis</name>
    <dbReference type="NCBI Taxonomy" id="1185412"/>
    <lineage>
        <taxon>Bacteria</taxon>
        <taxon>Bacillati</taxon>
        <taxon>Bacillota</taxon>
        <taxon>Clostridia</taxon>
        <taxon>Lachnospirales</taxon>
        <taxon>Vallitaleaceae</taxon>
        <taxon>Vallitalea</taxon>
    </lineage>
</organism>
<dbReference type="InterPro" id="IPR005195">
    <property type="entry name" value="Glyco_hydro_65_M"/>
</dbReference>
<protein>
    <submittedName>
        <fullName evidence="9">Glycoside hydrolase family 65 protein</fullName>
    </submittedName>
</protein>
<evidence type="ECO:0000259" key="7">
    <source>
        <dbReference type="Pfam" id="PF03633"/>
    </source>
</evidence>
<evidence type="ECO:0000313" key="10">
    <source>
        <dbReference type="Proteomes" id="UP000677305"/>
    </source>
</evidence>
<dbReference type="GO" id="GO:0030246">
    <property type="term" value="F:carbohydrate binding"/>
    <property type="evidence" value="ECO:0007669"/>
    <property type="project" value="InterPro"/>
</dbReference>
<dbReference type="InterPro" id="IPR012341">
    <property type="entry name" value="6hp_glycosidase-like_sf"/>
</dbReference>
<evidence type="ECO:0000259" key="8">
    <source>
        <dbReference type="Pfam" id="PF03636"/>
    </source>
</evidence>
<dbReference type="Gene3D" id="2.60.420.10">
    <property type="entry name" value="Maltose phosphorylase, domain 3"/>
    <property type="match status" value="1"/>
</dbReference>
<proteinExistence type="inferred from homology"/>
<dbReference type="SUPFAM" id="SSF48208">
    <property type="entry name" value="Six-hairpin glycosidases"/>
    <property type="match status" value="1"/>
</dbReference>
<dbReference type="KEGG" id="vgu:HYG85_13920"/>
<dbReference type="GO" id="GO:0005975">
    <property type="term" value="P:carbohydrate metabolic process"/>
    <property type="evidence" value="ECO:0007669"/>
    <property type="project" value="InterPro"/>
</dbReference>
<keyword evidence="3" id="KW-0808">Transferase</keyword>
<dbReference type="GO" id="GO:0016757">
    <property type="term" value="F:glycosyltransferase activity"/>
    <property type="evidence" value="ECO:0007669"/>
    <property type="project" value="UniProtKB-KW"/>
</dbReference>
<feature type="domain" description="Glycoside hydrolase family 65 N-terminal" evidence="8">
    <location>
        <begin position="10"/>
        <end position="265"/>
    </location>
</feature>
<evidence type="ECO:0000256" key="2">
    <source>
        <dbReference type="ARBA" id="ARBA00022676"/>
    </source>
</evidence>
<reference evidence="9 10" key="1">
    <citation type="submission" date="2020-07" db="EMBL/GenBank/DDBJ databases">
        <title>Vallitalea guaymasensis genome.</title>
        <authorList>
            <person name="Postec A."/>
        </authorList>
    </citation>
    <scope>NUCLEOTIDE SEQUENCE [LARGE SCALE GENOMIC DNA]</scope>
    <source>
        <strain evidence="9 10">Ra1766G1</strain>
    </source>
</reference>
<dbReference type="PANTHER" id="PTHR11051:SF8">
    <property type="entry name" value="PROTEIN-GLUCOSYLGALACTOSYLHYDROXYLYSINE GLUCOSIDASE"/>
    <property type="match status" value="1"/>
</dbReference>
<keyword evidence="10" id="KW-1185">Reference proteome</keyword>
<keyword evidence="9" id="KW-0378">Hydrolase</keyword>
<dbReference type="Pfam" id="PF03636">
    <property type="entry name" value="Glyco_hydro_65N"/>
    <property type="match status" value="1"/>
</dbReference>
<dbReference type="Proteomes" id="UP000677305">
    <property type="component" value="Chromosome"/>
</dbReference>
<dbReference type="Gene3D" id="2.70.98.40">
    <property type="entry name" value="Glycoside hydrolase, family 65, N-terminal domain"/>
    <property type="match status" value="1"/>
</dbReference>
<dbReference type="InterPro" id="IPR005196">
    <property type="entry name" value="Glyco_hydro_65_N"/>
</dbReference>
<feature type="active site" description="Proton donor" evidence="4">
    <location>
        <position position="486"/>
    </location>
</feature>
<evidence type="ECO:0000256" key="3">
    <source>
        <dbReference type="ARBA" id="ARBA00022679"/>
    </source>
</evidence>
<feature type="domain" description="Glycoside hydrolase family 65 central catalytic" evidence="6">
    <location>
        <begin position="324"/>
        <end position="685"/>
    </location>
</feature>
<accession>A0A8J8SCP1</accession>
<keyword evidence="2" id="KW-0328">Glycosyltransferase</keyword>
<dbReference type="InterPro" id="IPR037018">
    <property type="entry name" value="GH65_N"/>
</dbReference>
<comment type="similarity">
    <text evidence="1">Belongs to the glycosyl hydrolase 65 family.</text>
</comment>
<dbReference type="PIRSF" id="PIRSF036289">
    <property type="entry name" value="Glycosyl_hydrolase_malt_phosph"/>
    <property type="match status" value="1"/>
</dbReference>
<feature type="binding site" evidence="5">
    <location>
        <begin position="358"/>
        <end position="359"/>
    </location>
    <ligand>
        <name>substrate</name>
    </ligand>
</feature>
<sequence>MSSINLWGYTEKNFQKEKYPLNETLFALGNGYIGTRGSFEEKSDFGGHDGTFINGFYDYYDLSYGEKYNGYPDRSHAMLNVTNGKKIDIYINNERFSLEKGTIKDYVREIDFKKGILTRRVTWISEKGDEILYESERLVSFYEKHLMISKIRITPLNFDGDIRVVSYLEGDVKNITKENDPRIGVEFHGDELKVLECKIDNNRGEIISKTKSSNLGLICLMANNIKCDDQYDSFYEQNDKSVSHVFNIKAEKNKVIDLEKYIVYKSYKNELNDNLYSEVIGIVEEAFTKKYDFYKQKQKEFIDDFWFNTDILIDGDDATQQGIRFNMFHLLQSVGRDSLTNISAKGLTGEGYEGHYFWDTEIYILPFFLYTNPDIAKQLVNYRYNLLDSARKRAKEMQYKKGALYPWRTINGEECSAYFPAGTAQYHINGDIAYTVCKYVEATNDEEFMVEKGAEILIETARLWLEIGHFNSKGEFHICCVTGPDEYTAIVNNNVYTNLMAANNLHNAYKAAMLLQKKYPAQYKKLIDKINIEESEIDNFEVAANEMYVPYDEHRKLYPQDDSFFDKPKWDFIDSEDKHPLLMHYHPLNIYRAQVCKQADLILAEFLLGGYFDREQKIRDYDYYEKITTHDSSLSTCIFSIMANELGLYDKAYDYFGDSVRTDIDNLHNNTSAGIHTANMAGAWMSIIYGFAGMRVEDGALRFSPHLPNQWNSYRFRVSFQRRIIEVCVTKNNTEFKILHGEPIMIYNEEKSIKVV</sequence>
<dbReference type="Pfam" id="PF03633">
    <property type="entry name" value="Glyco_hydro_65C"/>
    <property type="match status" value="1"/>
</dbReference>
<feature type="binding site" evidence="5">
    <location>
        <begin position="597"/>
        <end position="598"/>
    </location>
    <ligand>
        <name>substrate</name>
    </ligand>
</feature>